<sequence length="72" mass="8894">MYFYLISHISQLMHFLVINSAIRKLSKQHKPGGHYTRILYSDQFFHQRFTMTNTFWCQFQILLNQRNEQQIR</sequence>
<protein>
    <submittedName>
        <fullName evidence="1">Uncharacterized protein</fullName>
    </submittedName>
</protein>
<gene>
    <name evidence="1" type="ORF">NCTC4837_02073</name>
</gene>
<dbReference type="EMBL" id="UAUQ01000007">
    <property type="protein sequence ID" value="SPZ77357.1"/>
    <property type="molecule type" value="Genomic_DNA"/>
</dbReference>
<evidence type="ECO:0000313" key="1">
    <source>
        <dbReference type="EMBL" id="SPZ77357.1"/>
    </source>
</evidence>
<name>A0A2X2I4W4_SHIDY</name>
<organism evidence="1 2">
    <name type="scientific">Shigella dysenteriae</name>
    <dbReference type="NCBI Taxonomy" id="622"/>
    <lineage>
        <taxon>Bacteria</taxon>
        <taxon>Pseudomonadati</taxon>
        <taxon>Pseudomonadota</taxon>
        <taxon>Gammaproteobacteria</taxon>
        <taxon>Enterobacterales</taxon>
        <taxon>Enterobacteriaceae</taxon>
        <taxon>Shigella</taxon>
    </lineage>
</organism>
<evidence type="ECO:0000313" key="2">
    <source>
        <dbReference type="Proteomes" id="UP000251082"/>
    </source>
</evidence>
<dbReference type="AlphaFoldDB" id="A0A2X2I4W4"/>
<accession>A0A2X2I4W4</accession>
<reference evidence="1 2" key="1">
    <citation type="submission" date="2018-06" db="EMBL/GenBank/DDBJ databases">
        <authorList>
            <consortium name="Pathogen Informatics"/>
            <person name="Doyle S."/>
        </authorList>
    </citation>
    <scope>NUCLEOTIDE SEQUENCE [LARGE SCALE GENOMIC DNA]</scope>
    <source>
        <strain evidence="1 2">NCTC4837</strain>
    </source>
</reference>
<dbReference type="Proteomes" id="UP000251082">
    <property type="component" value="Unassembled WGS sequence"/>
</dbReference>
<proteinExistence type="predicted"/>